<evidence type="ECO:0000256" key="1">
    <source>
        <dbReference type="SAM" id="MobiDB-lite"/>
    </source>
</evidence>
<sequence length="594" mass="64990">MAFTTRPELIGTFGMVASTHWLASASAMAVLEKGGNAFDAAAAAGFVLQIVEPHLNGPGGELPVVFYSAKEERVRVVCGQGVTPATMTTAHMRELGLTVMPGTGLLPAVVPGAFGGWMMMLRDYGQLPLEDVLSYAIGYAEHGYPVLPRMTASILAIKDFFKTEWHTSAEQWLRDGEAPLPNHLFANPAIANTYRRILREANTHGDRAQQCERARVAFYRGFVADAIDQYFRSTDVLDTSGRRNRGLLEASDLARWEPTYEDAVSYEYEGFRVHKTGPWGQGPMFLQQLALLKGFDLGSMDPLGPDFVHTVIECSKLAFADREVFYGDPRFSDVPIDVLLSDAYNDARRCQIDPMRASFEFRPGRLGDSEARAARILANAGRQQPGGFGQGEPTFAPLPELRGDTVHLDVVDRWGNMVSATPSGGWLQASPAVPGLGFNITTRGQMFWMEEGLPSSLGPGRRPRTTLSPTLVTRDGKPYAAFGTPGGDQQDQWSLQLFLRHVHGGMNLQAAVDSPSFQTAHFPGSFYPRDMQLGKMSAENSFPQSTLDALRARGHELTVAEPWSLGRVCAVGIRNGLMRGAATPRQMQAYAIGR</sequence>
<comment type="caution">
    <text evidence="2">The sequence shown here is derived from an EMBL/GenBank/DDBJ whole genome shotgun (WGS) entry which is preliminary data.</text>
</comment>
<evidence type="ECO:0000313" key="2">
    <source>
        <dbReference type="EMBL" id="KDR38722.1"/>
    </source>
</evidence>
<dbReference type="Proteomes" id="UP000027466">
    <property type="component" value="Unassembled WGS sequence"/>
</dbReference>
<dbReference type="STRING" id="60547.GCA_000751215_05821"/>
<organism evidence="2 3">
    <name type="scientific">Caballeronia glathei</name>
    <dbReference type="NCBI Taxonomy" id="60547"/>
    <lineage>
        <taxon>Bacteria</taxon>
        <taxon>Pseudomonadati</taxon>
        <taxon>Pseudomonadota</taxon>
        <taxon>Betaproteobacteria</taxon>
        <taxon>Burkholderiales</taxon>
        <taxon>Burkholderiaceae</taxon>
        <taxon>Caballeronia</taxon>
    </lineage>
</organism>
<dbReference type="PRINTS" id="PR01210">
    <property type="entry name" value="GGTRANSPTASE"/>
</dbReference>
<dbReference type="AlphaFoldDB" id="A0A069PDZ4"/>
<gene>
    <name evidence="2" type="ORF">BG61_37635</name>
</gene>
<dbReference type="PANTHER" id="PTHR43881:SF1">
    <property type="entry name" value="GAMMA-GLUTAMYLTRANSPEPTIDASE (AFU_ORTHOLOGUE AFUA_4G13580)"/>
    <property type="match status" value="1"/>
</dbReference>
<protein>
    <submittedName>
        <fullName evidence="2">Gamma-glutamyltransferase</fullName>
    </submittedName>
</protein>
<dbReference type="RefSeq" id="WP_035938445.1">
    <property type="nucleotide sequence ID" value="NZ_CADFFX010000049.1"/>
</dbReference>
<dbReference type="EMBL" id="JFHC01000078">
    <property type="protein sequence ID" value="KDR38722.1"/>
    <property type="molecule type" value="Genomic_DNA"/>
</dbReference>
<proteinExistence type="predicted"/>
<evidence type="ECO:0000313" key="3">
    <source>
        <dbReference type="Proteomes" id="UP000027466"/>
    </source>
</evidence>
<dbReference type="InterPro" id="IPR043137">
    <property type="entry name" value="GGT_ssub_C"/>
</dbReference>
<name>A0A069PDZ4_9BURK</name>
<keyword evidence="2" id="KW-0808">Transferase</keyword>
<dbReference type="GO" id="GO:0016740">
    <property type="term" value="F:transferase activity"/>
    <property type="evidence" value="ECO:0007669"/>
    <property type="project" value="UniProtKB-KW"/>
</dbReference>
<dbReference type="InterPro" id="IPR043138">
    <property type="entry name" value="GGT_lsub"/>
</dbReference>
<dbReference type="Gene3D" id="1.10.246.130">
    <property type="match status" value="1"/>
</dbReference>
<dbReference type="SUPFAM" id="SSF56235">
    <property type="entry name" value="N-terminal nucleophile aminohydrolases (Ntn hydrolases)"/>
    <property type="match status" value="1"/>
</dbReference>
<dbReference type="Gene3D" id="3.60.20.40">
    <property type="match status" value="1"/>
</dbReference>
<dbReference type="Pfam" id="PF01019">
    <property type="entry name" value="G_glu_transpept"/>
    <property type="match status" value="1"/>
</dbReference>
<dbReference type="PANTHER" id="PTHR43881">
    <property type="entry name" value="GAMMA-GLUTAMYLTRANSPEPTIDASE (AFU_ORTHOLOGUE AFUA_4G13580)"/>
    <property type="match status" value="1"/>
</dbReference>
<reference evidence="2 3" key="1">
    <citation type="submission" date="2014-03" db="EMBL/GenBank/DDBJ databases">
        <title>Draft Genome Sequences of Four Burkholderia Strains.</title>
        <authorList>
            <person name="Liu X.Y."/>
            <person name="Li C.X."/>
            <person name="Xu J.H."/>
        </authorList>
    </citation>
    <scope>NUCLEOTIDE SEQUENCE [LARGE SCALE GENOMIC DNA]</scope>
    <source>
        <strain evidence="2 3">DSM 50014</strain>
    </source>
</reference>
<dbReference type="InterPro" id="IPR052896">
    <property type="entry name" value="GGT-like_enzyme"/>
</dbReference>
<keyword evidence="3" id="KW-1185">Reference proteome</keyword>
<dbReference type="InterPro" id="IPR029055">
    <property type="entry name" value="Ntn_hydrolases_N"/>
</dbReference>
<accession>A0A069PDZ4</accession>
<feature type="region of interest" description="Disordered" evidence="1">
    <location>
        <begin position="453"/>
        <end position="476"/>
    </location>
</feature>